<keyword evidence="2" id="KW-1185">Reference proteome</keyword>
<organism evidence="1 2">
    <name type="scientific">Marihabitans asiaticum</name>
    <dbReference type="NCBI Taxonomy" id="415218"/>
    <lineage>
        <taxon>Bacteria</taxon>
        <taxon>Bacillati</taxon>
        <taxon>Actinomycetota</taxon>
        <taxon>Actinomycetes</taxon>
        <taxon>Micrococcales</taxon>
        <taxon>Intrasporangiaceae</taxon>
        <taxon>Marihabitans</taxon>
    </lineage>
</organism>
<dbReference type="AlphaFoldDB" id="A0A560WB21"/>
<evidence type="ECO:0008006" key="3">
    <source>
        <dbReference type="Google" id="ProtNLM"/>
    </source>
</evidence>
<proteinExistence type="predicted"/>
<dbReference type="OrthoDB" id="5193525at2"/>
<evidence type="ECO:0000313" key="1">
    <source>
        <dbReference type="EMBL" id="TWD14798.1"/>
    </source>
</evidence>
<name>A0A560WB21_9MICO</name>
<sequence>MTGPDLLVCSAKGCRRAADAAVVWRNPRLHDRTRRKVWLACTEHTTTLRDFLTLRSFPVQVRALDDIPDDGRPWE</sequence>
<dbReference type="EMBL" id="VIUW01000003">
    <property type="protein sequence ID" value="TWD14798.1"/>
    <property type="molecule type" value="Genomic_DNA"/>
</dbReference>
<comment type="caution">
    <text evidence="1">The sequence shown here is derived from an EMBL/GenBank/DDBJ whole genome shotgun (WGS) entry which is preliminary data.</text>
</comment>
<gene>
    <name evidence="1" type="ORF">FB557_2223</name>
</gene>
<dbReference type="Proteomes" id="UP000315628">
    <property type="component" value="Unassembled WGS sequence"/>
</dbReference>
<reference evidence="1 2" key="1">
    <citation type="submission" date="2019-06" db="EMBL/GenBank/DDBJ databases">
        <title>Sequencing the genomes of 1000 actinobacteria strains.</title>
        <authorList>
            <person name="Klenk H.-P."/>
        </authorList>
    </citation>
    <scope>NUCLEOTIDE SEQUENCE [LARGE SCALE GENOMIC DNA]</scope>
    <source>
        <strain evidence="1 2">DSM 18935</strain>
    </source>
</reference>
<evidence type="ECO:0000313" key="2">
    <source>
        <dbReference type="Proteomes" id="UP000315628"/>
    </source>
</evidence>
<accession>A0A560WB21</accession>
<dbReference type="RefSeq" id="WP_144857628.1">
    <property type="nucleotide sequence ID" value="NZ_BAAAYT010000002.1"/>
</dbReference>
<protein>
    <recommendedName>
        <fullName evidence="3">Acetone carboxylase</fullName>
    </recommendedName>
</protein>